<sequence>MLTRPVTARRLARGLPAGIRMLQTLGLTREEQASLLGMTTRNLLRAGSGQIPELTQDQLTRLSLVVGIDKALRLLYDDVTVAGWARRANGRHPFDGHTPLDFMRQGGIPAMYETRRLLDSDRGGLFSVSPEAHEAASNVETVIEL</sequence>
<evidence type="ECO:0000259" key="1">
    <source>
        <dbReference type="Pfam" id="PF20432"/>
    </source>
</evidence>
<dbReference type="Proteomes" id="UP000639973">
    <property type="component" value="Unassembled WGS sequence"/>
</dbReference>
<dbReference type="EMBL" id="BMOL01000025">
    <property type="protein sequence ID" value="GGL93100.1"/>
    <property type="molecule type" value="Genomic_DNA"/>
</dbReference>
<reference evidence="3" key="1">
    <citation type="journal article" date="2019" name="Int. J. Syst. Evol. Microbiol.">
        <title>The Global Catalogue of Microorganisms (GCM) 10K type strain sequencing project: providing services to taxonomists for standard genome sequencing and annotation.</title>
        <authorList>
            <consortium name="The Broad Institute Genomics Platform"/>
            <consortium name="The Broad Institute Genome Sequencing Center for Infectious Disease"/>
            <person name="Wu L."/>
            <person name="Ma J."/>
        </authorList>
    </citation>
    <scope>NUCLEOTIDE SEQUENCE [LARGE SCALE GENOMIC DNA]</scope>
    <source>
        <strain evidence="3">JCM 15442</strain>
    </source>
</reference>
<keyword evidence="3" id="KW-1185">Reference proteome</keyword>
<evidence type="ECO:0000313" key="2">
    <source>
        <dbReference type="EMBL" id="GGL93100.1"/>
    </source>
</evidence>
<evidence type="ECO:0000313" key="3">
    <source>
        <dbReference type="Proteomes" id="UP000639973"/>
    </source>
</evidence>
<protein>
    <recommendedName>
        <fullName evidence="1">Antitoxin Xre-like helix-turn-helix domain-containing protein</fullName>
    </recommendedName>
</protein>
<dbReference type="Pfam" id="PF20432">
    <property type="entry name" value="Xre-like-HTH"/>
    <property type="match status" value="1"/>
</dbReference>
<dbReference type="InterPro" id="IPR046847">
    <property type="entry name" value="Xre-like_HTH"/>
</dbReference>
<accession>A0ABQ2GG98</accession>
<proteinExistence type="predicted"/>
<feature type="domain" description="Antitoxin Xre-like helix-turn-helix" evidence="1">
    <location>
        <begin position="9"/>
        <end position="67"/>
    </location>
</feature>
<name>A0ABQ2GG98_9DEIO</name>
<organism evidence="2 3">
    <name type="scientific">Deinococcus aerolatus</name>
    <dbReference type="NCBI Taxonomy" id="522487"/>
    <lineage>
        <taxon>Bacteria</taxon>
        <taxon>Thermotogati</taxon>
        <taxon>Deinococcota</taxon>
        <taxon>Deinococci</taxon>
        <taxon>Deinococcales</taxon>
        <taxon>Deinococcaceae</taxon>
        <taxon>Deinococcus</taxon>
    </lineage>
</organism>
<gene>
    <name evidence="2" type="ORF">GCM10010840_33900</name>
</gene>
<comment type="caution">
    <text evidence="2">The sequence shown here is derived from an EMBL/GenBank/DDBJ whole genome shotgun (WGS) entry which is preliminary data.</text>
</comment>